<dbReference type="RefSeq" id="WP_005175991.1">
    <property type="nucleotide sequence ID" value="NZ_CAWMMU010000046.1"/>
</dbReference>
<dbReference type="AlphaFoldDB" id="A0A0T9RD32"/>
<reference evidence="4" key="3">
    <citation type="submission" date="2015-03" db="EMBL/GenBank/DDBJ databases">
        <authorList>
            <consortium name="Pathogen Informatics"/>
        </authorList>
    </citation>
    <scope>NUCLEOTIDE SEQUENCE [LARGE SCALE GENOMIC DNA]</scope>
    <source>
        <strain evidence="4">A125KOH2</strain>
    </source>
</reference>
<dbReference type="EMBL" id="CWJL01000046">
    <property type="protein sequence ID" value="CRY69392.1"/>
    <property type="molecule type" value="Genomic_DNA"/>
</dbReference>
<proteinExistence type="predicted"/>
<dbReference type="Proteomes" id="UP000044625">
    <property type="component" value="Unassembled WGS sequence"/>
</dbReference>
<dbReference type="OrthoDB" id="6470947at2"/>
<name>A0A0T9RD32_9GAMM</name>
<keyword evidence="3" id="KW-1185">Reference proteome</keyword>
<dbReference type="EMBL" id="CQAZ01000068">
    <property type="protein sequence ID" value="CNI56732.1"/>
    <property type="molecule type" value="Genomic_DNA"/>
</dbReference>
<evidence type="ECO:0000313" key="4">
    <source>
        <dbReference type="Proteomes" id="UP000045840"/>
    </source>
</evidence>
<gene>
    <name evidence="1" type="ORF">ERS008529_04378</name>
    <name evidence="2" type="ORF">ERS137968_04544</name>
</gene>
<accession>A0A0T9RD32</accession>
<reference evidence="1" key="1">
    <citation type="submission" date="2015-03" db="EMBL/GenBank/DDBJ databases">
        <authorList>
            <person name="Murphy D."/>
        </authorList>
    </citation>
    <scope>NUCLEOTIDE SEQUENCE [LARGE SCALE GENOMIC DNA]</scope>
    <source>
        <strain evidence="1">A125KOH2</strain>
    </source>
</reference>
<evidence type="ECO:0000313" key="1">
    <source>
        <dbReference type="EMBL" id="CNI56732.1"/>
    </source>
</evidence>
<organism evidence="1 4">
    <name type="scientific">Yersinia pekkanenii</name>
    <dbReference type="NCBI Taxonomy" id="1288385"/>
    <lineage>
        <taxon>Bacteria</taxon>
        <taxon>Pseudomonadati</taxon>
        <taxon>Pseudomonadota</taxon>
        <taxon>Gammaproteobacteria</taxon>
        <taxon>Enterobacterales</taxon>
        <taxon>Yersiniaceae</taxon>
        <taxon>Yersinia</taxon>
    </lineage>
</organism>
<dbReference type="Proteomes" id="UP000045840">
    <property type="component" value="Unassembled WGS sequence"/>
</dbReference>
<protein>
    <submittedName>
        <fullName evidence="1">Uncharacterized protein</fullName>
    </submittedName>
</protein>
<dbReference type="STRING" id="1288385.ERS137968_04544"/>
<reference evidence="2 3" key="2">
    <citation type="submission" date="2015-03" db="EMBL/GenBank/DDBJ databases">
        <authorList>
            <consortium name="Pathogen Informatics"/>
            <person name="Murphy D."/>
        </authorList>
    </citation>
    <scope>NUCLEOTIDE SEQUENCE [LARGE SCALE GENOMIC DNA]</scope>
    <source>
        <strain evidence="2">Type strain: CIP110230</strain>
        <strain evidence="3">type strain: CIP110230</strain>
    </source>
</reference>
<evidence type="ECO:0000313" key="3">
    <source>
        <dbReference type="Proteomes" id="UP000044625"/>
    </source>
</evidence>
<sequence>MINVTVGEKFFTLERHEAQFLSDALLSALSNPTDKAIQGFSQRAGTLQVTTSPEEANFTGNKQHFSQQAPAIRTHTLTDC</sequence>
<evidence type="ECO:0000313" key="2">
    <source>
        <dbReference type="EMBL" id="CRY69392.1"/>
    </source>
</evidence>